<evidence type="ECO:0000313" key="4">
    <source>
        <dbReference type="Proteomes" id="UP000054859"/>
    </source>
</evidence>
<dbReference type="InterPro" id="IPR029045">
    <property type="entry name" value="ClpP/crotonase-like_dom_sf"/>
</dbReference>
<dbReference type="PANTHER" id="PTHR42964:SF1">
    <property type="entry name" value="POLYKETIDE BIOSYNTHESIS ENOYL-COA HYDRATASE PKSH-RELATED"/>
    <property type="match status" value="1"/>
</dbReference>
<protein>
    <submittedName>
        <fullName evidence="2">Enoyl-CoA hydratase</fullName>
        <ecNumber evidence="2">4.2.1.17</ecNumber>
    </submittedName>
</protein>
<keyword evidence="2" id="KW-0456">Lyase</keyword>
<dbReference type="Pfam" id="PF00378">
    <property type="entry name" value="ECH_1"/>
    <property type="match status" value="1"/>
</dbReference>
<keyword evidence="3" id="KW-0614">Plasmid</keyword>
<sequence>MSGSLRPKAQQTQDQKDLMSDILQETQEKVLLVTFNRIEKHNAFDDVFLAELQNILDAAEKNSGVRVIVLKANGKHFSAGADLQWMQRMASFTEEENIADAMVLAKLMYTLHKCSKPTIAMAQGSAFGGGAGLVAACDIGIAADSAKFCFSEVKLGLIPAVISPYVIRAIGPRAANALFMSAEVFDAKKALALGLVQHCVTGNELVSFTLDYAQRIASLAPQAVSEVKTLVTEVSGYPIDLELQHKTARLIAKKRVSAEGQKGLQAFLRKESVVWD</sequence>
<dbReference type="STRING" id="45056.Lade_0233"/>
<evidence type="ECO:0000256" key="1">
    <source>
        <dbReference type="ARBA" id="ARBA00005254"/>
    </source>
</evidence>
<evidence type="ECO:0000313" key="2">
    <source>
        <dbReference type="EMBL" id="KTC65575.1"/>
    </source>
</evidence>
<accession>A0A0W0R3F5</accession>
<keyword evidence="4" id="KW-1185">Reference proteome</keyword>
<dbReference type="InterPro" id="IPR001753">
    <property type="entry name" value="Enoyl-CoA_hydra/iso"/>
</dbReference>
<dbReference type="InterPro" id="IPR051683">
    <property type="entry name" value="Enoyl-CoA_Hydratase/Isomerase"/>
</dbReference>
<dbReference type="PATRIC" id="fig|45056.6.peg.238"/>
<evidence type="ECO:0000313" key="5">
    <source>
        <dbReference type="Proteomes" id="UP000281170"/>
    </source>
</evidence>
<reference evidence="3 5" key="2">
    <citation type="submission" date="2018-12" db="EMBL/GenBank/DDBJ databases">
        <authorList>
            <consortium name="Pathogen Informatics"/>
        </authorList>
    </citation>
    <scope>NUCLEOTIDE SEQUENCE [LARGE SCALE GENOMIC DNA]</scope>
    <source>
        <strain evidence="3 5">NCTC12735</strain>
        <plasmid evidence="5">21</plasmid>
    </source>
</reference>
<proteinExistence type="inferred from homology"/>
<evidence type="ECO:0000313" key="3">
    <source>
        <dbReference type="EMBL" id="VEH85743.1"/>
    </source>
</evidence>
<dbReference type="Gene3D" id="3.90.226.10">
    <property type="entry name" value="2-enoyl-CoA Hydratase, Chain A, domain 1"/>
    <property type="match status" value="1"/>
</dbReference>
<dbReference type="Gene3D" id="1.10.12.10">
    <property type="entry name" value="Lyase 2-enoyl-coa Hydratase, Chain A, domain 2"/>
    <property type="match status" value="1"/>
</dbReference>
<dbReference type="CDD" id="cd06558">
    <property type="entry name" value="crotonase-like"/>
    <property type="match status" value="1"/>
</dbReference>
<dbReference type="EC" id="4.2.1.17" evidence="2"/>
<geneLocation type="plasmid" evidence="3 5">
    <name>21</name>
</geneLocation>
<dbReference type="KEGG" id="ladl:NCTC12735_01378"/>
<comment type="similarity">
    <text evidence="1">Belongs to the enoyl-CoA hydratase/isomerase family.</text>
</comment>
<reference evidence="2 4" key="1">
    <citation type="submission" date="2015-11" db="EMBL/GenBank/DDBJ databases">
        <title>Identification of large and diverse effector repertoires of 38 Legionella species.</title>
        <authorList>
            <person name="Burstein D."/>
            <person name="Amaro F."/>
            <person name="Zusman T."/>
            <person name="Lifshitz Z."/>
            <person name="Cohen O."/>
            <person name="Gilbert J.A."/>
            <person name="Pupko T."/>
            <person name="Shuman H.A."/>
            <person name="Segal G."/>
        </authorList>
    </citation>
    <scope>NUCLEOTIDE SEQUENCE [LARGE SCALE GENOMIC DNA]</scope>
    <source>
        <strain evidence="2 4">1762-AUS-E</strain>
    </source>
</reference>
<dbReference type="EMBL" id="LNKA01000001">
    <property type="protein sequence ID" value="KTC65575.1"/>
    <property type="molecule type" value="Genomic_DNA"/>
</dbReference>
<dbReference type="Proteomes" id="UP000054859">
    <property type="component" value="Unassembled WGS sequence"/>
</dbReference>
<dbReference type="SUPFAM" id="SSF52096">
    <property type="entry name" value="ClpP/crotonase"/>
    <property type="match status" value="1"/>
</dbReference>
<dbReference type="Proteomes" id="UP000281170">
    <property type="component" value="Plasmid 21"/>
</dbReference>
<dbReference type="InterPro" id="IPR014748">
    <property type="entry name" value="Enoyl-CoA_hydra_C"/>
</dbReference>
<organism evidence="2 4">
    <name type="scientific">Legionella adelaidensis</name>
    <dbReference type="NCBI Taxonomy" id="45056"/>
    <lineage>
        <taxon>Bacteria</taxon>
        <taxon>Pseudomonadati</taxon>
        <taxon>Pseudomonadota</taxon>
        <taxon>Gammaproteobacteria</taxon>
        <taxon>Legionellales</taxon>
        <taxon>Legionellaceae</taxon>
        <taxon>Legionella</taxon>
    </lineage>
</organism>
<gene>
    <name evidence="3" type="primary">echA8_2</name>
    <name evidence="2" type="ORF">Lade_0233</name>
    <name evidence="3" type="ORF">NCTC12735_01378</name>
</gene>
<dbReference type="GO" id="GO:0004300">
    <property type="term" value="F:enoyl-CoA hydratase activity"/>
    <property type="evidence" value="ECO:0007669"/>
    <property type="project" value="UniProtKB-EC"/>
</dbReference>
<name>A0A0W0R3F5_9GAMM</name>
<dbReference type="AlphaFoldDB" id="A0A0W0R3F5"/>
<dbReference type="PANTHER" id="PTHR42964">
    <property type="entry name" value="ENOYL-COA HYDRATASE"/>
    <property type="match status" value="1"/>
</dbReference>
<dbReference type="GO" id="GO:0008300">
    <property type="term" value="P:isoprenoid catabolic process"/>
    <property type="evidence" value="ECO:0007669"/>
    <property type="project" value="TreeGrafter"/>
</dbReference>
<dbReference type="EMBL" id="LR134430">
    <property type="protein sequence ID" value="VEH85743.1"/>
    <property type="molecule type" value="Genomic_DNA"/>
</dbReference>